<dbReference type="AlphaFoldDB" id="A0A4S8JPY7"/>
<feature type="region of interest" description="Disordered" evidence="1">
    <location>
        <begin position="40"/>
        <end position="63"/>
    </location>
</feature>
<dbReference type="EMBL" id="PYDT01000004">
    <property type="protein sequence ID" value="THU64311.1"/>
    <property type="molecule type" value="Genomic_DNA"/>
</dbReference>
<comment type="caution">
    <text evidence="3">The sequence shown here is derived from an EMBL/GenBank/DDBJ whole genome shotgun (WGS) entry which is preliminary data.</text>
</comment>
<protein>
    <submittedName>
        <fullName evidence="3">Uncharacterized protein</fullName>
    </submittedName>
</protein>
<gene>
    <name evidence="3" type="ORF">C4D60_Mb01t25110</name>
</gene>
<evidence type="ECO:0000256" key="1">
    <source>
        <dbReference type="SAM" id="MobiDB-lite"/>
    </source>
</evidence>
<keyword evidence="2" id="KW-0812">Transmembrane</keyword>
<keyword evidence="2" id="KW-0472">Membrane</keyword>
<feature type="transmembrane region" description="Helical" evidence="2">
    <location>
        <begin position="6"/>
        <end position="33"/>
    </location>
</feature>
<evidence type="ECO:0000256" key="2">
    <source>
        <dbReference type="SAM" id="Phobius"/>
    </source>
</evidence>
<evidence type="ECO:0000313" key="3">
    <source>
        <dbReference type="EMBL" id="THU64311.1"/>
    </source>
</evidence>
<name>A0A4S8JPY7_MUSBA</name>
<keyword evidence="4" id="KW-1185">Reference proteome</keyword>
<organism evidence="3 4">
    <name type="scientific">Musa balbisiana</name>
    <name type="common">Banana</name>
    <dbReference type="NCBI Taxonomy" id="52838"/>
    <lineage>
        <taxon>Eukaryota</taxon>
        <taxon>Viridiplantae</taxon>
        <taxon>Streptophyta</taxon>
        <taxon>Embryophyta</taxon>
        <taxon>Tracheophyta</taxon>
        <taxon>Spermatophyta</taxon>
        <taxon>Magnoliopsida</taxon>
        <taxon>Liliopsida</taxon>
        <taxon>Zingiberales</taxon>
        <taxon>Musaceae</taxon>
        <taxon>Musa</taxon>
    </lineage>
</organism>
<keyword evidence="2" id="KW-1133">Transmembrane helix</keyword>
<dbReference type="Proteomes" id="UP000317650">
    <property type="component" value="Chromosome 1"/>
</dbReference>
<proteinExistence type="predicted"/>
<evidence type="ECO:0000313" key="4">
    <source>
        <dbReference type="Proteomes" id="UP000317650"/>
    </source>
</evidence>
<reference evidence="3 4" key="1">
    <citation type="journal article" date="2019" name="Nat. Plants">
        <title>Genome sequencing of Musa balbisiana reveals subgenome evolution and function divergence in polyploid bananas.</title>
        <authorList>
            <person name="Yao X."/>
        </authorList>
    </citation>
    <scope>NUCLEOTIDE SEQUENCE [LARGE SCALE GENOMIC DNA]</scope>
    <source>
        <strain evidence="4">cv. DH-PKW</strain>
        <tissue evidence="3">Leaves</tissue>
    </source>
</reference>
<sequence>MSILPPVPVGVIVCSVIAVVIGIALLGVGFLLLQEKAAKRSRVQSPNTTVIHPHGIRDPTQTR</sequence>
<accession>A0A4S8JPY7</accession>